<reference evidence="1" key="1">
    <citation type="submission" date="2023-04" db="EMBL/GenBank/DDBJ databases">
        <title>Candida boidinii NBRC 1967.</title>
        <authorList>
            <person name="Ichikawa N."/>
            <person name="Sato H."/>
            <person name="Tonouchi N."/>
        </authorList>
    </citation>
    <scope>NUCLEOTIDE SEQUENCE</scope>
    <source>
        <strain evidence="1">NBRC 1967</strain>
    </source>
</reference>
<organism evidence="1 2">
    <name type="scientific">Candida boidinii</name>
    <name type="common">Yeast</name>
    <dbReference type="NCBI Taxonomy" id="5477"/>
    <lineage>
        <taxon>Eukaryota</taxon>
        <taxon>Fungi</taxon>
        <taxon>Dikarya</taxon>
        <taxon>Ascomycota</taxon>
        <taxon>Saccharomycotina</taxon>
        <taxon>Pichiomycetes</taxon>
        <taxon>Pichiales</taxon>
        <taxon>Pichiaceae</taxon>
        <taxon>Ogataea</taxon>
        <taxon>Ogataea/Candida clade</taxon>
    </lineage>
</organism>
<protein>
    <submittedName>
        <fullName evidence="1">Unnamed protein product</fullName>
    </submittedName>
</protein>
<keyword evidence="2" id="KW-1185">Reference proteome</keyword>
<accession>A0ACB5TM05</accession>
<gene>
    <name evidence="1" type="ORF">Cboi01_000205900</name>
</gene>
<sequence>MMSFKRFMATTANTAPKLRDVVIIGGGPAGLTVAAALKNSPITKDLKCTLIEGGNLIEPMHDFIENEPQHFLNRVVSITPKTVDYLESIGAWEHVKQHRIESYDNIHTYDGITNAPMEFDYPDIATMIENYNIQSAVFQRVEELNKNTDNKFELLDKTKVVDIDTNEKNDWPIVKLSNGESLQTRLLIGCDGFNSPVRKYAQIESRGWFYNTWGIVGTFKYKDDAFRFPTGWQRFLPTGPLAQLPLPDNHMSLVWSTSPEYCEILMKLPEEKFIAMVNACAKLPNDELKYLYELAAKDDESLIDEVNWRLNLFNSKLTAEELENYPLEVESIVPNSRGRFPLKLTLADSFVSERVALVGDAAHTTHPLAGQGLNMGQADAASLVACIEKGVKLGLDIGDPLVLEPYFSDRYTPNHVMLGIVDKIHKIYHTDFPPVVMARTIGVNIVNNLPFLKDFMIRQISGK</sequence>
<name>A0ACB5TM05_CANBO</name>
<evidence type="ECO:0000313" key="2">
    <source>
        <dbReference type="Proteomes" id="UP001165101"/>
    </source>
</evidence>
<evidence type="ECO:0000313" key="1">
    <source>
        <dbReference type="EMBL" id="GME90895.1"/>
    </source>
</evidence>
<dbReference type="EMBL" id="BSXV01000856">
    <property type="protein sequence ID" value="GME90895.1"/>
    <property type="molecule type" value="Genomic_DNA"/>
</dbReference>
<comment type="caution">
    <text evidence="1">The sequence shown here is derived from an EMBL/GenBank/DDBJ whole genome shotgun (WGS) entry which is preliminary data.</text>
</comment>
<proteinExistence type="predicted"/>
<dbReference type="Proteomes" id="UP001165101">
    <property type="component" value="Unassembled WGS sequence"/>
</dbReference>